<comment type="catalytic activity">
    <reaction evidence="12">
        <text>choline + 2 reduced [2Fe-2S]-[ferredoxin] + O2 + 2 H(+) = betaine aldehyde hydrate + 2 oxidized [2Fe-2S]-[ferredoxin] + H2O</text>
        <dbReference type="Rhea" id="RHEA:17769"/>
        <dbReference type="Rhea" id="RHEA-COMP:10000"/>
        <dbReference type="Rhea" id="RHEA-COMP:10001"/>
        <dbReference type="ChEBI" id="CHEBI:15354"/>
        <dbReference type="ChEBI" id="CHEBI:15377"/>
        <dbReference type="ChEBI" id="CHEBI:15378"/>
        <dbReference type="ChEBI" id="CHEBI:15379"/>
        <dbReference type="ChEBI" id="CHEBI:15870"/>
        <dbReference type="ChEBI" id="CHEBI:33737"/>
        <dbReference type="ChEBI" id="CHEBI:33738"/>
        <dbReference type="EC" id="1.14.15.7"/>
    </reaction>
</comment>
<dbReference type="PROSITE" id="PS51296">
    <property type="entry name" value="RIESKE"/>
    <property type="match status" value="1"/>
</dbReference>
<evidence type="ECO:0000313" key="14">
    <source>
        <dbReference type="EMBL" id="KAG7191362.1"/>
    </source>
</evidence>
<reference evidence="14" key="1">
    <citation type="submission" date="2021-03" db="EMBL/GenBank/DDBJ databases">
        <authorList>
            <person name="Palmer J.M."/>
        </authorList>
    </citation>
    <scope>NUCLEOTIDE SEQUENCE</scope>
    <source>
        <strain evidence="14">ARV_011</strain>
    </source>
</reference>
<dbReference type="Proteomes" id="UP000790833">
    <property type="component" value="Unassembled WGS sequence"/>
</dbReference>
<dbReference type="EMBL" id="JAHMUF010000032">
    <property type="protein sequence ID" value="KAG7191362.1"/>
    <property type="molecule type" value="Genomic_DNA"/>
</dbReference>
<comment type="pathway">
    <text evidence="3">Amine and polyamine biosynthesis; betaine biosynthesis via choline pathway; betaine aldehyde from choline (monooxygenase route): step 1/1.</text>
</comment>
<dbReference type="Gene3D" id="2.102.10.10">
    <property type="entry name" value="Rieske [2Fe-2S] iron-sulphur domain"/>
    <property type="match status" value="1"/>
</dbReference>
<organism evidence="14 15">
    <name type="scientific">Scheffersomyces spartinae</name>
    <dbReference type="NCBI Taxonomy" id="45513"/>
    <lineage>
        <taxon>Eukaryota</taxon>
        <taxon>Fungi</taxon>
        <taxon>Dikarya</taxon>
        <taxon>Ascomycota</taxon>
        <taxon>Saccharomycotina</taxon>
        <taxon>Pichiomycetes</taxon>
        <taxon>Debaryomycetaceae</taxon>
        <taxon>Scheffersomyces</taxon>
    </lineage>
</organism>
<evidence type="ECO:0000256" key="10">
    <source>
        <dbReference type="ARBA" id="ARBA00023004"/>
    </source>
</evidence>
<dbReference type="OrthoDB" id="426882at2759"/>
<keyword evidence="8" id="KW-0479">Metal-binding</keyword>
<dbReference type="AlphaFoldDB" id="A0A9P7V4V4"/>
<dbReference type="PRINTS" id="PR00090">
    <property type="entry name" value="RNGDIOXGNASE"/>
</dbReference>
<dbReference type="GO" id="GO:0019133">
    <property type="term" value="F:choline monooxygenase activity"/>
    <property type="evidence" value="ECO:0007669"/>
    <property type="project" value="UniProtKB-EC"/>
</dbReference>
<dbReference type="RefSeq" id="XP_043046914.1">
    <property type="nucleotide sequence ID" value="XM_043194253.1"/>
</dbReference>
<keyword evidence="11" id="KW-0411">Iron-sulfur</keyword>
<evidence type="ECO:0000256" key="2">
    <source>
        <dbReference type="ARBA" id="ARBA00002149"/>
    </source>
</evidence>
<dbReference type="InterPro" id="IPR001663">
    <property type="entry name" value="Rng_hydr_dOase-A"/>
</dbReference>
<evidence type="ECO:0000256" key="5">
    <source>
        <dbReference type="ARBA" id="ARBA00012763"/>
    </source>
</evidence>
<evidence type="ECO:0000256" key="3">
    <source>
        <dbReference type="ARBA" id="ARBA00004866"/>
    </source>
</evidence>
<dbReference type="GO" id="GO:0005506">
    <property type="term" value="F:iron ion binding"/>
    <property type="evidence" value="ECO:0007669"/>
    <property type="project" value="InterPro"/>
</dbReference>
<keyword evidence="15" id="KW-1185">Reference proteome</keyword>
<keyword evidence="10" id="KW-0408">Iron</keyword>
<dbReference type="Gene3D" id="3.90.380.10">
    <property type="entry name" value="Naphthalene 1,2-dioxygenase Alpha Subunit, Chain A, domain 1"/>
    <property type="match status" value="1"/>
</dbReference>
<dbReference type="InterPro" id="IPR017941">
    <property type="entry name" value="Rieske_2Fe-2S"/>
</dbReference>
<name>A0A9P7V4V4_9ASCO</name>
<dbReference type="Pfam" id="PF00355">
    <property type="entry name" value="Rieske"/>
    <property type="match status" value="1"/>
</dbReference>
<comment type="function">
    <text evidence="2">Catalyzes the first step of the osmoprotectant glycine betaine synthesis.</text>
</comment>
<gene>
    <name evidence="14" type="ORF">KQ657_003534</name>
</gene>
<protein>
    <recommendedName>
        <fullName evidence="6">Choline monooxygenase, chloroplastic</fullName>
        <ecNumber evidence="5">1.14.15.7</ecNumber>
    </recommendedName>
</protein>
<dbReference type="EC" id="1.14.15.7" evidence="5"/>
<sequence>MASAVAASVEVVENAATASHHTLPSSWWKSEKIFEIEKRAIFNQSWMYCTHASRFKKAGDYYSFTVVGINFFIIKTKGEGNLKAFHNVCRHRAYPVIRKEKGSSTILGCKYHGWSYNTEGKLNKAPQFDDVEGFKKEDNSLFEIKTHVTPEGLVFVNFSAGEVPSFDEWFDGLSGELKEYDFEDYEYHMSYELDGQFNWKTLMDGYQECYHCPTAHPGLNAAFKMETYKVAPRTRYCRHYAQIVKEDIEIEADDKDADEESSWFGFGKKKTAVESKPEKKKNPGGDFDGLWVYLYPNNGVNCYSDCWYSIRVLPQSATRTILQYDIYTKKGLAEEKKKEFVDFLQLVEIEDFNLCQLTQKNLNQGIYSTGVLHPTKENGVLFYQKEVAKMVKEHFAKEQEAGHLINPASLDTGRTKESDELEGICKSLECQGNNPETTGLQW</sequence>
<feature type="domain" description="Rieske" evidence="13">
    <location>
        <begin position="47"/>
        <end position="145"/>
    </location>
</feature>
<evidence type="ECO:0000256" key="8">
    <source>
        <dbReference type="ARBA" id="ARBA00022723"/>
    </source>
</evidence>
<comment type="caution">
    <text evidence="14">The sequence shown here is derived from an EMBL/GenBank/DDBJ whole genome shotgun (WGS) entry which is preliminary data.</text>
</comment>
<evidence type="ECO:0000256" key="12">
    <source>
        <dbReference type="ARBA" id="ARBA00049097"/>
    </source>
</evidence>
<evidence type="ECO:0000256" key="6">
    <source>
        <dbReference type="ARBA" id="ARBA00014931"/>
    </source>
</evidence>
<proteinExistence type="inferred from homology"/>
<dbReference type="PANTHER" id="PTHR43756">
    <property type="entry name" value="CHOLINE MONOOXYGENASE, CHLOROPLASTIC"/>
    <property type="match status" value="1"/>
</dbReference>
<accession>A0A9P7V4V4</accession>
<keyword evidence="9" id="KW-0560">Oxidoreductase</keyword>
<keyword evidence="7" id="KW-0001">2Fe-2S</keyword>
<dbReference type="CDD" id="cd03469">
    <property type="entry name" value="Rieske_RO_Alpha_N"/>
    <property type="match status" value="1"/>
</dbReference>
<evidence type="ECO:0000313" key="15">
    <source>
        <dbReference type="Proteomes" id="UP000790833"/>
    </source>
</evidence>
<dbReference type="CDD" id="cd00680">
    <property type="entry name" value="RHO_alpha_C"/>
    <property type="match status" value="1"/>
</dbReference>
<dbReference type="GO" id="GO:0051537">
    <property type="term" value="F:2 iron, 2 sulfur cluster binding"/>
    <property type="evidence" value="ECO:0007669"/>
    <property type="project" value="UniProtKB-KW"/>
</dbReference>
<evidence type="ECO:0000256" key="9">
    <source>
        <dbReference type="ARBA" id="ARBA00023002"/>
    </source>
</evidence>
<evidence type="ECO:0000259" key="13">
    <source>
        <dbReference type="PROSITE" id="PS51296"/>
    </source>
</evidence>
<comment type="cofactor">
    <cofactor evidence="1">
        <name>Fe cation</name>
        <dbReference type="ChEBI" id="CHEBI:24875"/>
    </cofactor>
</comment>
<evidence type="ECO:0000256" key="7">
    <source>
        <dbReference type="ARBA" id="ARBA00022714"/>
    </source>
</evidence>
<evidence type="ECO:0000256" key="1">
    <source>
        <dbReference type="ARBA" id="ARBA00001962"/>
    </source>
</evidence>
<dbReference type="InterPro" id="IPR036922">
    <property type="entry name" value="Rieske_2Fe-2S_sf"/>
</dbReference>
<dbReference type="GeneID" id="66116908"/>
<dbReference type="InterPro" id="IPR015879">
    <property type="entry name" value="Ring_hydroxy_dOase_asu_C_dom"/>
</dbReference>
<evidence type="ECO:0000256" key="4">
    <source>
        <dbReference type="ARBA" id="ARBA00010848"/>
    </source>
</evidence>
<comment type="similarity">
    <text evidence="4">Belongs to the choline monooxygenase family.</text>
</comment>
<dbReference type="PANTHER" id="PTHR43756:SF5">
    <property type="entry name" value="CHOLINE MONOOXYGENASE, CHLOROPLASTIC"/>
    <property type="match status" value="1"/>
</dbReference>
<dbReference type="SUPFAM" id="SSF50022">
    <property type="entry name" value="ISP domain"/>
    <property type="match status" value="1"/>
</dbReference>
<dbReference type="Pfam" id="PF00848">
    <property type="entry name" value="Ring_hydroxyl_A"/>
    <property type="match status" value="1"/>
</dbReference>
<evidence type="ECO:0000256" key="11">
    <source>
        <dbReference type="ARBA" id="ARBA00023014"/>
    </source>
</evidence>
<dbReference type="SUPFAM" id="SSF55961">
    <property type="entry name" value="Bet v1-like"/>
    <property type="match status" value="1"/>
</dbReference>